<name>A0ABQ0GVG1_9HYPH</name>
<comment type="caution">
    <text evidence="4">The sequence shown here is derived from an EMBL/GenBank/DDBJ whole genome shotgun (WGS) entry which is preliminary data.</text>
</comment>
<dbReference type="EMBL" id="BAAFZP010000001">
    <property type="protein sequence ID" value="GAB1580656.1"/>
    <property type="molecule type" value="Genomic_DNA"/>
</dbReference>
<evidence type="ECO:0000313" key="4">
    <source>
        <dbReference type="EMBL" id="GAB1580656.1"/>
    </source>
</evidence>
<keyword evidence="5" id="KW-1185">Reference proteome</keyword>
<protein>
    <recommendedName>
        <fullName evidence="3">Organic solvent tolerance-like N-terminal domain-containing protein</fullName>
    </recommendedName>
</protein>
<dbReference type="Gene3D" id="2.60.450.10">
    <property type="entry name" value="Lipopolysaccharide (LPS) transport protein A like domain"/>
    <property type="match status" value="1"/>
</dbReference>
<dbReference type="Proteomes" id="UP001628091">
    <property type="component" value="Unassembled WGS sequence"/>
</dbReference>
<evidence type="ECO:0000256" key="2">
    <source>
        <dbReference type="SAM" id="SignalP"/>
    </source>
</evidence>
<dbReference type="Pfam" id="PF03968">
    <property type="entry name" value="LptD_N"/>
    <property type="match status" value="1"/>
</dbReference>
<feature type="signal peptide" evidence="2">
    <location>
        <begin position="1"/>
        <end position="41"/>
    </location>
</feature>
<gene>
    <name evidence="4" type="ORF">PPNSA23_05990</name>
</gene>
<dbReference type="PANTHER" id="PTHR36504:SF1">
    <property type="entry name" value="LIPOPOLYSACCHARIDE EXPORT SYSTEM PROTEIN LPTA"/>
    <property type="match status" value="1"/>
</dbReference>
<feature type="domain" description="Organic solvent tolerance-like N-terminal" evidence="3">
    <location>
        <begin position="64"/>
        <end position="189"/>
    </location>
</feature>
<evidence type="ECO:0000256" key="1">
    <source>
        <dbReference type="ARBA" id="ARBA00022729"/>
    </source>
</evidence>
<proteinExistence type="predicted"/>
<accession>A0ABQ0GVG1</accession>
<organism evidence="4 5">
    <name type="scientific">Phyllobacterium phragmitis</name>
    <dbReference type="NCBI Taxonomy" id="2670329"/>
    <lineage>
        <taxon>Bacteria</taxon>
        <taxon>Pseudomonadati</taxon>
        <taxon>Pseudomonadota</taxon>
        <taxon>Alphaproteobacteria</taxon>
        <taxon>Hyphomicrobiales</taxon>
        <taxon>Phyllobacteriaceae</taxon>
        <taxon>Phyllobacterium</taxon>
    </lineage>
</organism>
<dbReference type="InterPro" id="IPR005653">
    <property type="entry name" value="OstA-like_N"/>
</dbReference>
<dbReference type="PANTHER" id="PTHR36504">
    <property type="entry name" value="LIPOPOLYSACCHARIDE EXPORT SYSTEM PROTEIN LPTA"/>
    <property type="match status" value="1"/>
</dbReference>
<evidence type="ECO:0000259" key="3">
    <source>
        <dbReference type="Pfam" id="PF03968"/>
    </source>
</evidence>
<evidence type="ECO:0000313" key="5">
    <source>
        <dbReference type="Proteomes" id="UP001628091"/>
    </source>
</evidence>
<reference evidence="4 5" key="1">
    <citation type="submission" date="2024-10" db="EMBL/GenBank/DDBJ databases">
        <title>Isolation, draft genome sequencing and identification of Phyllobacterium sp. NSA23, isolated from leaf soil.</title>
        <authorList>
            <person name="Akita H."/>
        </authorList>
    </citation>
    <scope>NUCLEOTIDE SEQUENCE [LARGE SCALE GENOMIC DNA]</scope>
    <source>
        <strain evidence="4 5">NSA23</strain>
    </source>
</reference>
<dbReference type="InterPro" id="IPR052037">
    <property type="entry name" value="LPS_export_LptA"/>
</dbReference>
<sequence length="224" mass="23641">MQRRYAIRKDLLSKHRDFRLATALAAAFCAAMAFVPAPALAQQQNQQSVPFGGLNLSNGKEPVQINADRLEMRDKEGIAIFTGNVSVVQGQTVLKSGKMTVYYARSGENNGSQQAQTQAAAGGLGAAGIDHLEVSDKVYLKSGTQIATGDSGTYDAKTQTMTLQGKKVVLSDGDNVATGCKLTANTGTGRAFLESCKGQSGRVSIILTPKNEQQGNRAGSANRN</sequence>
<keyword evidence="1 2" id="KW-0732">Signal</keyword>
<feature type="chain" id="PRO_5045982839" description="Organic solvent tolerance-like N-terminal domain-containing protein" evidence="2">
    <location>
        <begin position="42"/>
        <end position="224"/>
    </location>
</feature>